<gene>
    <name evidence="10" type="ORF">AVDCRST_MAG52-819</name>
</gene>
<dbReference type="PROSITE" id="PS50928">
    <property type="entry name" value="ABC_TM1"/>
    <property type="match status" value="1"/>
</dbReference>
<dbReference type="EMBL" id="CADCTN010000055">
    <property type="protein sequence ID" value="CAA9226932.1"/>
    <property type="molecule type" value="Genomic_DNA"/>
</dbReference>
<evidence type="ECO:0000256" key="4">
    <source>
        <dbReference type="ARBA" id="ARBA00022692"/>
    </source>
</evidence>
<feature type="domain" description="ABC transmembrane type-1" evidence="9">
    <location>
        <begin position="102"/>
        <end position="316"/>
    </location>
</feature>
<feature type="transmembrane region" description="Helical" evidence="7">
    <location>
        <begin position="191"/>
        <end position="212"/>
    </location>
</feature>
<evidence type="ECO:0000256" key="7">
    <source>
        <dbReference type="RuleBase" id="RU363032"/>
    </source>
</evidence>
<accession>A0A6J4HKD9</accession>
<evidence type="ECO:0000259" key="9">
    <source>
        <dbReference type="PROSITE" id="PS50928"/>
    </source>
</evidence>
<dbReference type="SUPFAM" id="SSF161098">
    <property type="entry name" value="MetI-like"/>
    <property type="match status" value="1"/>
</dbReference>
<name>A0A6J4HKD9_9ACTN</name>
<protein>
    <submittedName>
        <fullName evidence="10">ABC transporter, permease protein 1 (Cluster 1, maltose/g3p/polyamine/iron)</fullName>
    </submittedName>
</protein>
<feature type="region of interest" description="Disordered" evidence="8">
    <location>
        <begin position="1"/>
        <end position="24"/>
    </location>
</feature>
<proteinExistence type="inferred from homology"/>
<keyword evidence="6 7" id="KW-0472">Membrane</keyword>
<evidence type="ECO:0000256" key="5">
    <source>
        <dbReference type="ARBA" id="ARBA00022989"/>
    </source>
</evidence>
<dbReference type="GO" id="GO:0055085">
    <property type="term" value="P:transmembrane transport"/>
    <property type="evidence" value="ECO:0007669"/>
    <property type="project" value="InterPro"/>
</dbReference>
<evidence type="ECO:0000313" key="10">
    <source>
        <dbReference type="EMBL" id="CAA9226932.1"/>
    </source>
</evidence>
<evidence type="ECO:0000256" key="1">
    <source>
        <dbReference type="ARBA" id="ARBA00004651"/>
    </source>
</evidence>
<feature type="transmembrane region" description="Helical" evidence="7">
    <location>
        <begin position="250"/>
        <end position="270"/>
    </location>
</feature>
<dbReference type="Gene3D" id="1.10.3720.10">
    <property type="entry name" value="MetI-like"/>
    <property type="match status" value="1"/>
</dbReference>
<dbReference type="PANTHER" id="PTHR30193">
    <property type="entry name" value="ABC TRANSPORTER PERMEASE PROTEIN"/>
    <property type="match status" value="1"/>
</dbReference>
<dbReference type="Pfam" id="PF00528">
    <property type="entry name" value="BPD_transp_1"/>
    <property type="match status" value="1"/>
</dbReference>
<dbReference type="PANTHER" id="PTHR30193:SF37">
    <property type="entry name" value="INNER MEMBRANE ABC TRANSPORTER PERMEASE PROTEIN YCJO"/>
    <property type="match status" value="1"/>
</dbReference>
<evidence type="ECO:0000256" key="8">
    <source>
        <dbReference type="SAM" id="MobiDB-lite"/>
    </source>
</evidence>
<evidence type="ECO:0000256" key="2">
    <source>
        <dbReference type="ARBA" id="ARBA00022448"/>
    </source>
</evidence>
<dbReference type="InterPro" id="IPR051393">
    <property type="entry name" value="ABC_transporter_permease"/>
</dbReference>
<feature type="transmembrane region" description="Helical" evidence="7">
    <location>
        <begin position="102"/>
        <end position="127"/>
    </location>
</feature>
<sequence>MITANPAPEAGQKPDPGLLPGRARPARRRRRQWLPYLLLLPVLLAELLIHIIPMLVGVGMSFLQLTQFYIRNWTEAPSAGLNNYRFALQFDQASGKALLHSFWTTVVFTVIVLALSWGLAMMAAVWTQRAFRGRGLVRTAFLVPYALPVFASVITWSFMLQRDNGVVNHVLVEQLGLLDDRPFWLIGDNSFIALVVVEVWRLWPFAFLALTAGMSAIPSEQYEAAALDGAGVFRQIRWVTLPNLRSVNQVLLLVLFLWTFNEFTVPYTFFGKSAPEQANLISMHIYQNSFVTWNFGAGSAMSVLLLLFLLLVTTAYLFLTRRRRDA</sequence>
<dbReference type="AlphaFoldDB" id="A0A6J4HKD9"/>
<feature type="transmembrane region" description="Helical" evidence="7">
    <location>
        <begin position="33"/>
        <end position="56"/>
    </location>
</feature>
<keyword evidence="5 7" id="KW-1133">Transmembrane helix</keyword>
<comment type="similarity">
    <text evidence="7">Belongs to the binding-protein-dependent transport system permease family.</text>
</comment>
<keyword evidence="3" id="KW-1003">Cell membrane</keyword>
<dbReference type="InterPro" id="IPR035906">
    <property type="entry name" value="MetI-like_sf"/>
</dbReference>
<organism evidence="10">
    <name type="scientific">uncultured Blastococcus sp</name>
    <dbReference type="NCBI Taxonomy" id="217144"/>
    <lineage>
        <taxon>Bacteria</taxon>
        <taxon>Bacillati</taxon>
        <taxon>Actinomycetota</taxon>
        <taxon>Actinomycetes</taxon>
        <taxon>Geodermatophilales</taxon>
        <taxon>Geodermatophilaceae</taxon>
        <taxon>Blastococcus</taxon>
        <taxon>environmental samples</taxon>
    </lineage>
</organism>
<dbReference type="CDD" id="cd06261">
    <property type="entry name" value="TM_PBP2"/>
    <property type="match status" value="1"/>
</dbReference>
<evidence type="ECO:0000256" key="3">
    <source>
        <dbReference type="ARBA" id="ARBA00022475"/>
    </source>
</evidence>
<reference evidence="10" key="1">
    <citation type="submission" date="2020-02" db="EMBL/GenBank/DDBJ databases">
        <authorList>
            <person name="Meier V. D."/>
        </authorList>
    </citation>
    <scope>NUCLEOTIDE SEQUENCE</scope>
    <source>
        <strain evidence="10">AVDCRST_MAG52</strain>
    </source>
</reference>
<feature type="transmembrane region" description="Helical" evidence="7">
    <location>
        <begin position="139"/>
        <end position="159"/>
    </location>
</feature>
<comment type="subcellular location">
    <subcellularLocation>
        <location evidence="1 7">Cell membrane</location>
        <topology evidence="1 7">Multi-pass membrane protein</topology>
    </subcellularLocation>
</comment>
<evidence type="ECO:0000256" key="6">
    <source>
        <dbReference type="ARBA" id="ARBA00023136"/>
    </source>
</evidence>
<feature type="transmembrane region" description="Helical" evidence="7">
    <location>
        <begin position="290"/>
        <end position="319"/>
    </location>
</feature>
<keyword evidence="4 7" id="KW-0812">Transmembrane</keyword>
<dbReference type="GO" id="GO:0005886">
    <property type="term" value="C:plasma membrane"/>
    <property type="evidence" value="ECO:0007669"/>
    <property type="project" value="UniProtKB-SubCell"/>
</dbReference>
<dbReference type="InterPro" id="IPR000515">
    <property type="entry name" value="MetI-like"/>
</dbReference>
<keyword evidence="2 7" id="KW-0813">Transport</keyword>